<name>A0A8J3S581_PLARO</name>
<evidence type="ECO:0000313" key="2">
    <source>
        <dbReference type="EMBL" id="GIH86350.1"/>
    </source>
</evidence>
<evidence type="ECO:0000256" key="1">
    <source>
        <dbReference type="SAM" id="MobiDB-lite"/>
    </source>
</evidence>
<dbReference type="AlphaFoldDB" id="A0A8J3S581"/>
<feature type="region of interest" description="Disordered" evidence="1">
    <location>
        <begin position="40"/>
        <end position="76"/>
    </location>
</feature>
<protein>
    <submittedName>
        <fullName evidence="2">Uncharacterized protein</fullName>
    </submittedName>
</protein>
<sequence>MPVRQPGGAVLRLLYVSSRKLYVTFRVIALAALALSAGSCSGSPAPAPTPTEAPVTPTALPPPAPTPTQVPATGPGSVCDDTDLRAFLGEVARHHSDERGLKPGAPVSRWLTLLLDAAPGAVEPTLRHIQRGITAAEAYTGAEAGSAEAAAHARRLVAAAAGLAEVCGLSDVYDIPAPGEASPAPS</sequence>
<feature type="compositionally biased region" description="Pro residues" evidence="1">
    <location>
        <begin position="59"/>
        <end position="68"/>
    </location>
</feature>
<reference evidence="2" key="1">
    <citation type="submission" date="2021-01" db="EMBL/GenBank/DDBJ databases">
        <title>Whole genome shotgun sequence of Planobispora rosea NBRC 15558.</title>
        <authorList>
            <person name="Komaki H."/>
            <person name="Tamura T."/>
        </authorList>
    </citation>
    <scope>NUCLEOTIDE SEQUENCE</scope>
    <source>
        <strain evidence="2">NBRC 15558</strain>
    </source>
</reference>
<evidence type="ECO:0000313" key="3">
    <source>
        <dbReference type="Proteomes" id="UP000655044"/>
    </source>
</evidence>
<accession>A0A8J3S581</accession>
<gene>
    <name evidence="2" type="ORF">Pro02_47580</name>
</gene>
<dbReference type="Proteomes" id="UP000655044">
    <property type="component" value="Unassembled WGS sequence"/>
</dbReference>
<organism evidence="2 3">
    <name type="scientific">Planobispora rosea</name>
    <dbReference type="NCBI Taxonomy" id="35762"/>
    <lineage>
        <taxon>Bacteria</taxon>
        <taxon>Bacillati</taxon>
        <taxon>Actinomycetota</taxon>
        <taxon>Actinomycetes</taxon>
        <taxon>Streptosporangiales</taxon>
        <taxon>Streptosporangiaceae</taxon>
        <taxon>Planobispora</taxon>
    </lineage>
</organism>
<proteinExistence type="predicted"/>
<comment type="caution">
    <text evidence="2">The sequence shown here is derived from an EMBL/GenBank/DDBJ whole genome shotgun (WGS) entry which is preliminary data.</text>
</comment>
<keyword evidence="3" id="KW-1185">Reference proteome</keyword>
<dbReference type="EMBL" id="BOOI01000045">
    <property type="protein sequence ID" value="GIH86350.1"/>
    <property type="molecule type" value="Genomic_DNA"/>
</dbReference>